<dbReference type="InterPro" id="IPR024473">
    <property type="entry name" value="Transposases_IS4_N"/>
</dbReference>
<accession>A0A3A9YTW0</accession>
<dbReference type="EMBL" id="RBAL01000013">
    <property type="protein sequence ID" value="RKN39511.1"/>
    <property type="molecule type" value="Genomic_DNA"/>
</dbReference>
<feature type="domain" description="Transposase IS4 N-terminal" evidence="1">
    <location>
        <begin position="13"/>
        <end position="115"/>
    </location>
</feature>
<protein>
    <submittedName>
        <fullName evidence="2">IS4 family transposase</fullName>
    </submittedName>
</protein>
<keyword evidence="3" id="KW-1185">Reference proteome</keyword>
<reference evidence="2 3" key="1">
    <citation type="journal article" date="2014" name="Int. J. Syst. Evol. Microbiol.">
        <title>Streptomyces hoynatensis sp. nov., isolated from deep marine sediment.</title>
        <authorList>
            <person name="Veyisoglu A."/>
            <person name="Sahin N."/>
        </authorList>
    </citation>
    <scope>NUCLEOTIDE SEQUENCE [LARGE SCALE GENOMIC DNA]</scope>
    <source>
        <strain evidence="2 3">KCTC 29097</strain>
    </source>
</reference>
<dbReference type="Pfam" id="PF13006">
    <property type="entry name" value="Nterm_IS4"/>
    <property type="match status" value="1"/>
</dbReference>
<evidence type="ECO:0000313" key="3">
    <source>
        <dbReference type="Proteomes" id="UP000272474"/>
    </source>
</evidence>
<dbReference type="RefSeq" id="WP_120682166.1">
    <property type="nucleotide sequence ID" value="NZ_RBAL01000013.1"/>
</dbReference>
<sequence>MDLIAESLSDRLAVGLLTRVYPPHLVEHAVRESGRAGQRNRLLPPGKTVYFVLAMCLFSGAPYEQVAGVLSDGLAWVEPNLLNFAAGRPGQIPSTAAISRARRRLGSDPLKALFRTVTSEQEALYSAQGTRYGRWWLKSLDGGTTAVSPSKENLEWFGYAPGGAPGHVRVSALAQCGTGLLRDVEVRADLGGEPPASPAMLAKTGPGDLVLADGPYASAEAWATASATGAQLLWGRPADARLLPLRRLADGSMLHVFEPPRGEATTVRLLDGPPGGGQLMTTLLDPHVAPAPDLRSVHASRWRFGVALEELRTQRPGPSMDLRSRSPEMVEQEVWGHVLVYCAIRSVMNWKHSVL</sequence>
<gene>
    <name evidence="2" type="ORF">D7294_21225</name>
</gene>
<dbReference type="Proteomes" id="UP000272474">
    <property type="component" value="Unassembled WGS sequence"/>
</dbReference>
<evidence type="ECO:0000313" key="2">
    <source>
        <dbReference type="EMBL" id="RKN39511.1"/>
    </source>
</evidence>
<organism evidence="2 3">
    <name type="scientific">Streptomyces hoynatensis</name>
    <dbReference type="NCBI Taxonomy" id="1141874"/>
    <lineage>
        <taxon>Bacteria</taxon>
        <taxon>Bacillati</taxon>
        <taxon>Actinomycetota</taxon>
        <taxon>Actinomycetes</taxon>
        <taxon>Kitasatosporales</taxon>
        <taxon>Streptomycetaceae</taxon>
        <taxon>Streptomyces</taxon>
    </lineage>
</organism>
<comment type="caution">
    <text evidence="2">The sequence shown here is derived from an EMBL/GenBank/DDBJ whole genome shotgun (WGS) entry which is preliminary data.</text>
</comment>
<evidence type="ECO:0000259" key="1">
    <source>
        <dbReference type="Pfam" id="PF13006"/>
    </source>
</evidence>
<name>A0A3A9YTW0_9ACTN</name>
<proteinExistence type="predicted"/>
<dbReference type="AlphaFoldDB" id="A0A3A9YTW0"/>